<dbReference type="SUPFAM" id="SSF51306">
    <property type="entry name" value="LexA/Signal peptidase"/>
    <property type="match status" value="1"/>
</dbReference>
<feature type="domain" description="Peptidase S24/S26A/S26B/S26C" evidence="1">
    <location>
        <begin position="26"/>
        <end position="136"/>
    </location>
</feature>
<dbReference type="AlphaFoldDB" id="A0AAW9FNY1"/>
<proteinExistence type="predicted"/>
<dbReference type="InterPro" id="IPR036286">
    <property type="entry name" value="LexA/Signal_pep-like_sf"/>
</dbReference>
<accession>A0AAW9FNY1</accession>
<keyword evidence="4" id="KW-1185">Reference proteome</keyword>
<evidence type="ECO:0000313" key="2">
    <source>
        <dbReference type="EMBL" id="MDX8305218.1"/>
    </source>
</evidence>
<dbReference type="Gene3D" id="2.10.109.10">
    <property type="entry name" value="Umud Fragment, subunit A"/>
    <property type="match status" value="1"/>
</dbReference>
<dbReference type="Pfam" id="PF00717">
    <property type="entry name" value="Peptidase_S24"/>
    <property type="match status" value="1"/>
</dbReference>
<gene>
    <name evidence="2" type="ORF">RMR22_23490</name>
    <name evidence="3" type="ORF">RMS29_24770</name>
</gene>
<evidence type="ECO:0000259" key="1">
    <source>
        <dbReference type="Pfam" id="PF00717"/>
    </source>
</evidence>
<reference evidence="2 4" key="1">
    <citation type="journal article" date="2023" name="Phytobiomes J">
        <title>Deciphering the key players within the bacterial microbiota associated with aerial crown gall tumors on rhododendron: Insights into the gallobiome.</title>
        <authorList>
            <person name="Kuzmanovic N."/>
            <person name="Nesme J."/>
            <person name="Wolf J."/>
            <person name="Neumann-Schaal M."/>
            <person name="Petersen J."/>
            <person name="Fernandez-Gnecco G."/>
            <person name="Sproeer C."/>
            <person name="Bunk B."/>
            <person name="Overmann J."/>
            <person name="Sorensen S.J."/>
            <person name="Idczak E."/>
            <person name="Smalla K."/>
        </authorList>
    </citation>
    <scope>NUCLEOTIDE SEQUENCE</scope>
    <source>
        <strain evidence="2">Rho-11.1</strain>
        <strain evidence="4">rho-14.1</strain>
        <strain evidence="3">Rho-14.1</strain>
    </source>
</reference>
<dbReference type="PANTHER" id="PTHR33516:SF2">
    <property type="entry name" value="LEXA REPRESSOR-RELATED"/>
    <property type="match status" value="1"/>
</dbReference>
<protein>
    <submittedName>
        <fullName evidence="2">S24 family peptidase</fullName>
    </submittedName>
</protein>
<sequence>MKTNFSAIEPVSVDYIVREIKTAGLRISAGFPSPAGDDLEDPIDLIAWMVRHEHATFWYRVSGNSLCRAGILDGDFVAIDRAGKVKPGRTVLAYHNGDMLLKVLTQRDGRMWLEARSDERYPPLAVLETTEIFGIVAGIARRYPVD</sequence>
<dbReference type="EMBL" id="JAVRAF010000014">
    <property type="protein sequence ID" value="MDX8305218.1"/>
    <property type="molecule type" value="Genomic_DNA"/>
</dbReference>
<dbReference type="PANTHER" id="PTHR33516">
    <property type="entry name" value="LEXA REPRESSOR"/>
    <property type="match status" value="1"/>
</dbReference>
<organism evidence="2">
    <name type="scientific">Agrobacterium rosae</name>
    <dbReference type="NCBI Taxonomy" id="1972867"/>
    <lineage>
        <taxon>Bacteria</taxon>
        <taxon>Pseudomonadati</taxon>
        <taxon>Pseudomonadota</taxon>
        <taxon>Alphaproteobacteria</taxon>
        <taxon>Hyphomicrobiales</taxon>
        <taxon>Rhizobiaceae</taxon>
        <taxon>Rhizobium/Agrobacterium group</taxon>
        <taxon>Agrobacterium</taxon>
    </lineage>
</organism>
<dbReference type="InterPro" id="IPR039418">
    <property type="entry name" value="LexA-like"/>
</dbReference>
<dbReference type="CDD" id="cd06529">
    <property type="entry name" value="S24_LexA-like"/>
    <property type="match status" value="1"/>
</dbReference>
<name>A0AAW9FNY1_9HYPH</name>
<dbReference type="EMBL" id="JAVRAD010000017">
    <property type="protein sequence ID" value="MDX8332426.1"/>
    <property type="molecule type" value="Genomic_DNA"/>
</dbReference>
<comment type="caution">
    <text evidence="2">The sequence shown here is derived from an EMBL/GenBank/DDBJ whole genome shotgun (WGS) entry which is preliminary data.</text>
</comment>
<dbReference type="RefSeq" id="WP_070150285.1">
    <property type="nucleotide sequence ID" value="NZ_CP192770.1"/>
</dbReference>
<dbReference type="Proteomes" id="UP001277561">
    <property type="component" value="Unassembled WGS sequence"/>
</dbReference>
<dbReference type="InterPro" id="IPR015927">
    <property type="entry name" value="Peptidase_S24_S26A/B/C"/>
</dbReference>
<evidence type="ECO:0000313" key="3">
    <source>
        <dbReference type="EMBL" id="MDX8332426.1"/>
    </source>
</evidence>
<dbReference type="InterPro" id="IPR050077">
    <property type="entry name" value="LexA_repressor"/>
</dbReference>
<evidence type="ECO:0000313" key="4">
    <source>
        <dbReference type="Proteomes" id="UP001277561"/>
    </source>
</evidence>